<accession>A0ABP4AUK9</accession>
<evidence type="ECO:0000256" key="1">
    <source>
        <dbReference type="SAM" id="MobiDB-lite"/>
    </source>
</evidence>
<proteinExistence type="predicted"/>
<evidence type="ECO:0000313" key="4">
    <source>
        <dbReference type="Proteomes" id="UP001500665"/>
    </source>
</evidence>
<protein>
    <submittedName>
        <fullName evidence="3">Uncharacterized protein</fullName>
    </submittedName>
</protein>
<gene>
    <name evidence="3" type="ORF">GCM10009550_11020</name>
</gene>
<feature type="region of interest" description="Disordered" evidence="1">
    <location>
        <begin position="125"/>
        <end position="150"/>
    </location>
</feature>
<feature type="transmembrane region" description="Helical" evidence="2">
    <location>
        <begin position="93"/>
        <end position="121"/>
    </location>
</feature>
<organism evidence="3 4">
    <name type="scientific">Actinocorallia libanotica</name>
    <dbReference type="NCBI Taxonomy" id="46162"/>
    <lineage>
        <taxon>Bacteria</taxon>
        <taxon>Bacillati</taxon>
        <taxon>Actinomycetota</taxon>
        <taxon>Actinomycetes</taxon>
        <taxon>Streptosporangiales</taxon>
        <taxon>Thermomonosporaceae</taxon>
        <taxon>Actinocorallia</taxon>
    </lineage>
</organism>
<dbReference type="Proteomes" id="UP001500665">
    <property type="component" value="Unassembled WGS sequence"/>
</dbReference>
<reference evidence="4" key="1">
    <citation type="journal article" date="2019" name="Int. J. Syst. Evol. Microbiol.">
        <title>The Global Catalogue of Microorganisms (GCM) 10K type strain sequencing project: providing services to taxonomists for standard genome sequencing and annotation.</title>
        <authorList>
            <consortium name="The Broad Institute Genomics Platform"/>
            <consortium name="The Broad Institute Genome Sequencing Center for Infectious Disease"/>
            <person name="Wu L."/>
            <person name="Ma J."/>
        </authorList>
    </citation>
    <scope>NUCLEOTIDE SEQUENCE [LARGE SCALE GENOMIC DNA]</scope>
    <source>
        <strain evidence="4">JCM 10696</strain>
    </source>
</reference>
<dbReference type="EMBL" id="BAAAHH010000003">
    <property type="protein sequence ID" value="GAA0941100.1"/>
    <property type="molecule type" value="Genomic_DNA"/>
</dbReference>
<feature type="compositionally biased region" description="Basic and acidic residues" evidence="1">
    <location>
        <begin position="19"/>
        <end position="35"/>
    </location>
</feature>
<comment type="caution">
    <text evidence="3">The sequence shown here is derived from an EMBL/GenBank/DDBJ whole genome shotgun (WGS) entry which is preliminary data.</text>
</comment>
<keyword evidence="4" id="KW-1185">Reference proteome</keyword>
<feature type="compositionally biased region" description="Basic and acidic residues" evidence="1">
    <location>
        <begin position="125"/>
        <end position="134"/>
    </location>
</feature>
<evidence type="ECO:0000256" key="2">
    <source>
        <dbReference type="SAM" id="Phobius"/>
    </source>
</evidence>
<keyword evidence="2" id="KW-0812">Transmembrane</keyword>
<keyword evidence="2" id="KW-0472">Membrane</keyword>
<name>A0ABP4AUK9_9ACTN</name>
<feature type="region of interest" description="Disordered" evidence="1">
    <location>
        <begin position="18"/>
        <end position="45"/>
    </location>
</feature>
<keyword evidence="2" id="KW-1133">Transmembrane helix</keyword>
<sequence length="150" mass="15225">MRRRTAETAGTAASAVAKGVEKAADRADKVADGARRRSRSGSGGITVPVITPRLTVHRLQIPTFGLAELGGGLAAAAGRTVSGSLPPKERLGYYAGLGALAAVGVIEWPVAAVIGVGMAIARRTAAQDRAERRPATRSVAMGPRTAGTKG</sequence>
<evidence type="ECO:0000313" key="3">
    <source>
        <dbReference type="EMBL" id="GAA0941100.1"/>
    </source>
</evidence>